<name>A0A1U8AZ38_NELNU</name>
<dbReference type="OMA" id="ARWPRAI"/>
<proteinExistence type="predicted"/>
<accession>A0A1U8AZ38</accession>
<protein>
    <submittedName>
        <fullName evidence="5">Transcription factor IBH1-like</fullName>
    </submittedName>
</protein>
<feature type="domain" description="IBH1-like N-terminal" evidence="3">
    <location>
        <begin position="5"/>
        <end position="67"/>
    </location>
</feature>
<dbReference type="AlphaFoldDB" id="A0A1U8AZ38"/>
<evidence type="ECO:0000313" key="5">
    <source>
        <dbReference type="RefSeq" id="XP_010268390.1"/>
    </source>
</evidence>
<keyword evidence="2" id="KW-0804">Transcription</keyword>
<evidence type="ECO:0000256" key="2">
    <source>
        <dbReference type="ARBA" id="ARBA00023163"/>
    </source>
</evidence>
<dbReference type="GeneID" id="104605357"/>
<dbReference type="InterPro" id="IPR059002">
    <property type="entry name" value="IBH1_N"/>
</dbReference>
<dbReference type="Pfam" id="PF26576">
    <property type="entry name" value="IBH1_N"/>
    <property type="match status" value="1"/>
</dbReference>
<dbReference type="RefSeq" id="XP_010268390.1">
    <property type="nucleotide sequence ID" value="XM_010270088.2"/>
</dbReference>
<keyword evidence="1" id="KW-0805">Transcription regulation</keyword>
<sequence length="187" mass="20863">MASPSSFKQELLKKWVLGLQSCCSMAKDMGISERKKAIKLSADLAMASARDGRTCWSRAVIANASKQNESKILVQKILGSECERLVKASSIGFSSCNKRFTSKRILRRSCSSLRRIRRSAPKRVQASSIAKRMVKKRTQLLKGLVPGGESMDEFSLIEETLDYIISLRAQIDVMRCLADASERLKSQ</sequence>
<keyword evidence="4" id="KW-1185">Reference proteome</keyword>
<evidence type="ECO:0000256" key="1">
    <source>
        <dbReference type="ARBA" id="ARBA00023015"/>
    </source>
</evidence>
<dbReference type="FunCoup" id="A0A1U8AZ38">
    <property type="interactions" value="329"/>
</dbReference>
<dbReference type="Proteomes" id="UP000189703">
    <property type="component" value="Unplaced"/>
</dbReference>
<organism evidence="4 5">
    <name type="scientific">Nelumbo nucifera</name>
    <name type="common">Sacred lotus</name>
    <dbReference type="NCBI Taxonomy" id="4432"/>
    <lineage>
        <taxon>Eukaryota</taxon>
        <taxon>Viridiplantae</taxon>
        <taxon>Streptophyta</taxon>
        <taxon>Embryophyta</taxon>
        <taxon>Tracheophyta</taxon>
        <taxon>Spermatophyta</taxon>
        <taxon>Magnoliopsida</taxon>
        <taxon>Proteales</taxon>
        <taxon>Nelumbonaceae</taxon>
        <taxon>Nelumbo</taxon>
    </lineage>
</organism>
<gene>
    <name evidence="5" type="primary">LOC104605357</name>
</gene>
<dbReference type="KEGG" id="nnu:104605357"/>
<dbReference type="PANTHER" id="PTHR33124">
    <property type="entry name" value="TRANSCRIPTION FACTOR IBH1-LIKE 1"/>
    <property type="match status" value="1"/>
</dbReference>
<dbReference type="eggNOG" id="ENOG502RYWW">
    <property type="taxonomic scope" value="Eukaryota"/>
</dbReference>
<dbReference type="OrthoDB" id="1922093at2759"/>
<dbReference type="GO" id="GO:0006355">
    <property type="term" value="P:regulation of DNA-templated transcription"/>
    <property type="evidence" value="ECO:0007669"/>
    <property type="project" value="InterPro"/>
</dbReference>
<evidence type="ECO:0000259" key="3">
    <source>
        <dbReference type="Pfam" id="PF26576"/>
    </source>
</evidence>
<evidence type="ECO:0000313" key="4">
    <source>
        <dbReference type="Proteomes" id="UP000189703"/>
    </source>
</evidence>
<dbReference type="PANTHER" id="PTHR33124:SF5">
    <property type="entry name" value="TRANSCRIPTION FACTOR IBH1-LIKE 1"/>
    <property type="match status" value="1"/>
</dbReference>
<reference evidence="5" key="1">
    <citation type="submission" date="2025-08" db="UniProtKB">
        <authorList>
            <consortium name="RefSeq"/>
        </authorList>
    </citation>
    <scope>IDENTIFICATION</scope>
</reference>
<dbReference type="InterPro" id="IPR044660">
    <property type="entry name" value="IBH1-like"/>
</dbReference>